<protein>
    <recommendedName>
        <fullName evidence="7">Metalloendopeptidase OMA1, mitochondrial</fullName>
    </recommendedName>
    <alternativeName>
        <fullName evidence="8">Overlapping with the m-AAA protease 1 homolog</fullName>
    </alternativeName>
</protein>
<comment type="similarity">
    <text evidence="6 9">Belongs to the peptidase M48 family.</text>
</comment>
<dbReference type="GO" id="GO:0006515">
    <property type="term" value="P:protein quality control for misfolded or incompletely synthesized proteins"/>
    <property type="evidence" value="ECO:0007669"/>
    <property type="project" value="TreeGrafter"/>
</dbReference>
<reference evidence="13" key="1">
    <citation type="submission" date="2025-08" db="UniProtKB">
        <authorList>
            <consortium name="RefSeq"/>
        </authorList>
    </citation>
    <scope>IDENTIFICATION</scope>
    <source>
        <tissue evidence="13">Whole body</tissue>
    </source>
</reference>
<name>A0A8B8FE19_9HEMI</name>
<gene>
    <name evidence="13" type="primary">LOC112682571</name>
</gene>
<evidence type="ECO:0000256" key="10">
    <source>
        <dbReference type="SAM" id="Phobius"/>
    </source>
</evidence>
<dbReference type="PANTHER" id="PTHR22726:SF1">
    <property type="entry name" value="METALLOENDOPEPTIDASE OMA1, MITOCHONDRIAL"/>
    <property type="match status" value="1"/>
</dbReference>
<dbReference type="GO" id="GO:0004222">
    <property type="term" value="F:metalloendopeptidase activity"/>
    <property type="evidence" value="ECO:0007669"/>
    <property type="project" value="InterPro"/>
</dbReference>
<keyword evidence="10" id="KW-0812">Transmembrane</keyword>
<proteinExistence type="inferred from homology"/>
<evidence type="ECO:0000256" key="5">
    <source>
        <dbReference type="ARBA" id="ARBA00023049"/>
    </source>
</evidence>
<comment type="cofactor">
    <cofactor evidence="9">
        <name>Zn(2+)</name>
        <dbReference type="ChEBI" id="CHEBI:29105"/>
    </cofactor>
    <text evidence="9">Binds 1 zinc ion per subunit.</text>
</comment>
<dbReference type="InterPro" id="IPR051156">
    <property type="entry name" value="Mito/Outer_Membr_Metalloprot"/>
</dbReference>
<evidence type="ECO:0000313" key="13">
    <source>
        <dbReference type="RefSeq" id="XP_025408988.1"/>
    </source>
</evidence>
<evidence type="ECO:0000256" key="8">
    <source>
        <dbReference type="ARBA" id="ARBA00042978"/>
    </source>
</evidence>
<dbReference type="GO" id="GO:0034982">
    <property type="term" value="P:mitochondrial protein processing"/>
    <property type="evidence" value="ECO:0007669"/>
    <property type="project" value="TreeGrafter"/>
</dbReference>
<keyword evidence="12" id="KW-1185">Reference proteome</keyword>
<dbReference type="CDD" id="cd07331">
    <property type="entry name" value="M48C_Oma1_like"/>
    <property type="match status" value="1"/>
</dbReference>
<dbReference type="RefSeq" id="XP_025408988.1">
    <property type="nucleotide sequence ID" value="XM_025553203.1"/>
</dbReference>
<evidence type="ECO:0000256" key="2">
    <source>
        <dbReference type="ARBA" id="ARBA00022723"/>
    </source>
</evidence>
<keyword evidence="10" id="KW-1133">Transmembrane helix</keyword>
<dbReference type="Gene3D" id="3.30.2010.10">
    <property type="entry name" value="Metalloproteases ('zincins'), catalytic domain"/>
    <property type="match status" value="1"/>
</dbReference>
<evidence type="ECO:0000256" key="6">
    <source>
        <dbReference type="ARBA" id="ARBA00038233"/>
    </source>
</evidence>
<feature type="transmembrane region" description="Helical" evidence="10">
    <location>
        <begin position="270"/>
        <end position="295"/>
    </location>
</feature>
<keyword evidence="10" id="KW-0472">Membrane</keyword>
<evidence type="ECO:0000256" key="9">
    <source>
        <dbReference type="RuleBase" id="RU003983"/>
    </source>
</evidence>
<organism evidence="12 13">
    <name type="scientific">Sipha flava</name>
    <name type="common">yellow sugarcane aphid</name>
    <dbReference type="NCBI Taxonomy" id="143950"/>
    <lineage>
        <taxon>Eukaryota</taxon>
        <taxon>Metazoa</taxon>
        <taxon>Ecdysozoa</taxon>
        <taxon>Arthropoda</taxon>
        <taxon>Hexapoda</taxon>
        <taxon>Insecta</taxon>
        <taxon>Pterygota</taxon>
        <taxon>Neoptera</taxon>
        <taxon>Paraneoptera</taxon>
        <taxon>Hemiptera</taxon>
        <taxon>Sternorrhyncha</taxon>
        <taxon>Aphidomorpha</taxon>
        <taxon>Aphidoidea</taxon>
        <taxon>Aphididae</taxon>
        <taxon>Sipha</taxon>
    </lineage>
</organism>
<dbReference type="GO" id="GO:0005743">
    <property type="term" value="C:mitochondrial inner membrane"/>
    <property type="evidence" value="ECO:0007669"/>
    <property type="project" value="TreeGrafter"/>
</dbReference>
<dbReference type="PANTHER" id="PTHR22726">
    <property type="entry name" value="METALLOENDOPEPTIDASE OMA1"/>
    <property type="match status" value="1"/>
</dbReference>
<keyword evidence="1 9" id="KW-0645">Protease</keyword>
<evidence type="ECO:0000256" key="7">
    <source>
        <dbReference type="ARBA" id="ARBA00040360"/>
    </source>
</evidence>
<dbReference type="OrthoDB" id="7464992at2759"/>
<dbReference type="GO" id="GO:0046872">
    <property type="term" value="F:metal ion binding"/>
    <property type="evidence" value="ECO:0007669"/>
    <property type="project" value="UniProtKB-KW"/>
</dbReference>
<dbReference type="Pfam" id="PF01435">
    <property type="entry name" value="Peptidase_M48"/>
    <property type="match status" value="1"/>
</dbReference>
<keyword evidence="3 9" id="KW-0378">Hydrolase</keyword>
<keyword evidence="5 9" id="KW-0482">Metalloprotease</keyword>
<sequence>MFRSLFKKNLPSIMRFRSLKNCQDHRMMSSMALRRPYPMSEWQKRHFEQPSFGHRVTCSRGILTDASIVIPVLKGIGALTGWVIRKWWSRQNDNKKRQYREKAENNKKTLFSGMALTACLCSAVILHNVERDPITGQLILCLYNDSTIAEISKRNWLYLMTITGRDLRNHDGNKYNRVQLITRQLLEANSQFTAIRDIRWSLYTEDNDEPNAFALPFGLVYISSSLMDMTNDDQLGIIIGHEISHIMLRHTNRQWSQDMLLDIFQIVANVVAWTLLPAFSAFTLFMLGGATMKLLCFQMPLSRRMEKEADEIGFMMAARACVDITQGPKLWTSWADANERSFPHSRTFWWLHTHPTHRSRAEHLNQLMNEARKLQKLANCHATFLNTIDSKYCRLHTGRFFDDVKMKFP</sequence>
<dbReference type="Proteomes" id="UP000694846">
    <property type="component" value="Unplaced"/>
</dbReference>
<evidence type="ECO:0000256" key="1">
    <source>
        <dbReference type="ARBA" id="ARBA00022670"/>
    </source>
</evidence>
<evidence type="ECO:0000256" key="3">
    <source>
        <dbReference type="ARBA" id="ARBA00022801"/>
    </source>
</evidence>
<keyword evidence="2" id="KW-0479">Metal-binding</keyword>
<dbReference type="GeneID" id="112682571"/>
<feature type="domain" description="Peptidase M48" evidence="11">
    <location>
        <begin position="191"/>
        <end position="366"/>
    </location>
</feature>
<evidence type="ECO:0000313" key="12">
    <source>
        <dbReference type="Proteomes" id="UP000694846"/>
    </source>
</evidence>
<evidence type="ECO:0000259" key="11">
    <source>
        <dbReference type="Pfam" id="PF01435"/>
    </source>
</evidence>
<dbReference type="InterPro" id="IPR001915">
    <property type="entry name" value="Peptidase_M48"/>
</dbReference>
<accession>A0A8B8FE19</accession>
<keyword evidence="4 9" id="KW-0862">Zinc</keyword>
<dbReference type="AlphaFoldDB" id="A0A8B8FE19"/>
<evidence type="ECO:0000256" key="4">
    <source>
        <dbReference type="ARBA" id="ARBA00022833"/>
    </source>
</evidence>